<evidence type="ECO:0000256" key="4">
    <source>
        <dbReference type="ARBA" id="ARBA00023015"/>
    </source>
</evidence>
<evidence type="ECO:0000256" key="6">
    <source>
        <dbReference type="ARBA" id="ARBA00023163"/>
    </source>
</evidence>
<dbReference type="SUPFAM" id="SSF89447">
    <property type="entry name" value="AbrB/MazE/MraZ-like"/>
    <property type="match status" value="1"/>
</dbReference>
<dbReference type="KEGG" id="mnu:NCTC10166_00201"/>
<evidence type="ECO:0000313" key="9">
    <source>
        <dbReference type="EMBL" id="VEU59242.1"/>
    </source>
</evidence>
<keyword evidence="2 7" id="KW-0963">Cytoplasm</keyword>
<evidence type="ECO:0000313" key="10">
    <source>
        <dbReference type="Proteomes" id="UP000289440"/>
    </source>
</evidence>
<dbReference type="GO" id="GO:0009295">
    <property type="term" value="C:nucleoid"/>
    <property type="evidence" value="ECO:0007669"/>
    <property type="project" value="UniProtKB-SubCell"/>
</dbReference>
<dbReference type="CDD" id="cd16320">
    <property type="entry name" value="MraZ_N"/>
    <property type="match status" value="1"/>
</dbReference>
<keyword evidence="5 7" id="KW-0238">DNA-binding</keyword>
<evidence type="ECO:0000256" key="2">
    <source>
        <dbReference type="ARBA" id="ARBA00022490"/>
    </source>
</evidence>
<evidence type="ECO:0000256" key="1">
    <source>
        <dbReference type="ARBA" id="ARBA00013860"/>
    </source>
</evidence>
<dbReference type="GO" id="GO:2000143">
    <property type="term" value="P:negative regulation of DNA-templated transcription initiation"/>
    <property type="evidence" value="ECO:0007669"/>
    <property type="project" value="TreeGrafter"/>
</dbReference>
<keyword evidence="6 7" id="KW-0804">Transcription</keyword>
<feature type="domain" description="SpoVT-AbrB" evidence="8">
    <location>
        <begin position="75"/>
        <end position="118"/>
    </location>
</feature>
<dbReference type="InterPro" id="IPR035642">
    <property type="entry name" value="MraZ_N"/>
</dbReference>
<dbReference type="GO" id="GO:0003700">
    <property type="term" value="F:DNA-binding transcription factor activity"/>
    <property type="evidence" value="ECO:0007669"/>
    <property type="project" value="UniProtKB-UniRule"/>
</dbReference>
<protein>
    <recommendedName>
        <fullName evidence="1 7">Transcriptional regulator MraZ</fullName>
    </recommendedName>
</protein>
<dbReference type="NCBIfam" id="TIGR00242">
    <property type="entry name" value="division/cell wall cluster transcriptional repressor MraZ"/>
    <property type="match status" value="1"/>
</dbReference>
<dbReference type="InterPro" id="IPR007159">
    <property type="entry name" value="SpoVT-AbrB_dom"/>
</dbReference>
<dbReference type="InterPro" id="IPR003444">
    <property type="entry name" value="MraZ"/>
</dbReference>
<dbReference type="CDD" id="cd16321">
    <property type="entry name" value="MraZ_C"/>
    <property type="match status" value="1"/>
</dbReference>
<dbReference type="HAMAP" id="MF_01008">
    <property type="entry name" value="MraZ"/>
    <property type="match status" value="1"/>
</dbReference>
<dbReference type="RefSeq" id="WP_129719645.1">
    <property type="nucleotide sequence ID" value="NZ_LR214951.1"/>
</dbReference>
<comment type="subcellular location">
    <subcellularLocation>
        <location evidence="7">Cytoplasm</location>
        <location evidence="7">Nucleoid</location>
    </subcellularLocation>
</comment>
<comment type="subunit">
    <text evidence="7">Forms oligomers.</text>
</comment>
<dbReference type="Gene3D" id="3.40.1550.20">
    <property type="entry name" value="Transcriptional regulator MraZ domain"/>
    <property type="match status" value="1"/>
</dbReference>
<proteinExistence type="inferred from homology"/>
<evidence type="ECO:0000256" key="7">
    <source>
        <dbReference type="HAMAP-Rule" id="MF_01008"/>
    </source>
</evidence>
<dbReference type="GO" id="GO:0000976">
    <property type="term" value="F:transcription cis-regulatory region binding"/>
    <property type="evidence" value="ECO:0007669"/>
    <property type="project" value="TreeGrafter"/>
</dbReference>
<dbReference type="OrthoDB" id="9807753at2"/>
<dbReference type="PROSITE" id="PS51740">
    <property type="entry name" value="SPOVT_ABRB"/>
    <property type="match status" value="2"/>
</dbReference>
<dbReference type="Pfam" id="PF02381">
    <property type="entry name" value="MraZ"/>
    <property type="match status" value="2"/>
</dbReference>
<reference evidence="9 10" key="1">
    <citation type="submission" date="2019-01" db="EMBL/GenBank/DDBJ databases">
        <authorList>
            <consortium name="Pathogen Informatics"/>
        </authorList>
    </citation>
    <scope>NUCLEOTIDE SEQUENCE [LARGE SCALE GENOMIC DNA]</scope>
    <source>
        <strain evidence="9 10">NCTC10166</strain>
    </source>
</reference>
<keyword evidence="10" id="KW-1185">Reference proteome</keyword>
<feature type="domain" description="SpoVT-AbrB" evidence="8">
    <location>
        <begin position="4"/>
        <end position="46"/>
    </location>
</feature>
<dbReference type="InterPro" id="IPR020603">
    <property type="entry name" value="MraZ_dom"/>
</dbReference>
<dbReference type="InterPro" id="IPR035644">
    <property type="entry name" value="MraZ_C"/>
</dbReference>
<dbReference type="PANTHER" id="PTHR34701:SF1">
    <property type="entry name" value="TRANSCRIPTIONAL REGULATOR MRAZ"/>
    <property type="match status" value="1"/>
</dbReference>
<dbReference type="AlphaFoldDB" id="A0A449A4U3"/>
<keyword evidence="3" id="KW-0677">Repeat</keyword>
<dbReference type="GO" id="GO:0005737">
    <property type="term" value="C:cytoplasm"/>
    <property type="evidence" value="ECO:0007669"/>
    <property type="project" value="UniProtKB-UniRule"/>
</dbReference>
<sequence>MFGNYLKTIDEKNRIVIPSNFRAELGDVFYVSLGLDKIIEIRNKFEFQKIKNKINEHNSLNKNVRDFARFFFGNTTEVSCDKLGRVILPKNLLSITTITKEAYLIGVGEKLELWPKDRYEAENKKFTNEEELEEMQKILNESGVIL</sequence>
<dbReference type="InterPro" id="IPR037914">
    <property type="entry name" value="SpoVT-AbrB_sf"/>
</dbReference>
<organism evidence="9 10">
    <name type="scientific">Mesomycoplasma neurolyticum</name>
    <dbReference type="NCBI Taxonomy" id="2120"/>
    <lineage>
        <taxon>Bacteria</taxon>
        <taxon>Bacillati</taxon>
        <taxon>Mycoplasmatota</taxon>
        <taxon>Mycoplasmoidales</taxon>
        <taxon>Metamycoplasmataceae</taxon>
        <taxon>Mesomycoplasma</taxon>
    </lineage>
</organism>
<dbReference type="Proteomes" id="UP000289440">
    <property type="component" value="Chromosome"/>
</dbReference>
<dbReference type="PANTHER" id="PTHR34701">
    <property type="entry name" value="TRANSCRIPTIONAL REGULATOR MRAZ"/>
    <property type="match status" value="1"/>
</dbReference>
<accession>A0A449A4U3</accession>
<dbReference type="EMBL" id="LR214951">
    <property type="protein sequence ID" value="VEU59242.1"/>
    <property type="molecule type" value="Genomic_DNA"/>
</dbReference>
<comment type="similarity">
    <text evidence="7">Belongs to the MraZ family.</text>
</comment>
<keyword evidence="4 7" id="KW-0805">Transcription regulation</keyword>
<evidence type="ECO:0000256" key="5">
    <source>
        <dbReference type="ARBA" id="ARBA00023125"/>
    </source>
</evidence>
<gene>
    <name evidence="7 9" type="primary">mraZ</name>
    <name evidence="9" type="ORF">NCTC10166_00201</name>
</gene>
<name>A0A449A4U3_9BACT</name>
<dbReference type="InterPro" id="IPR038619">
    <property type="entry name" value="MraZ_sf"/>
</dbReference>
<evidence type="ECO:0000256" key="3">
    <source>
        <dbReference type="ARBA" id="ARBA00022737"/>
    </source>
</evidence>
<evidence type="ECO:0000259" key="8">
    <source>
        <dbReference type="PROSITE" id="PS51740"/>
    </source>
</evidence>